<dbReference type="eggNOG" id="COG0515">
    <property type="taxonomic scope" value="Bacteria"/>
</dbReference>
<keyword evidence="1" id="KW-0808">Transferase</keyword>
<dbReference type="SUPFAM" id="SSF55785">
    <property type="entry name" value="PYP-like sensor domain (PAS domain)"/>
    <property type="match status" value="2"/>
</dbReference>
<dbReference type="Pfam" id="PF02518">
    <property type="entry name" value="HATPase_c"/>
    <property type="match status" value="1"/>
</dbReference>
<dbReference type="PATRIC" id="fig|272123.3.peg.1257"/>
<sequence length="1996" mass="224707">MVALSGIAIQSKIYESSNSLVYRGISVQHERAIIVKMLKQDYPSSQELIRYKQEYKITRSLNLEGVVKAYSQQKYQRTLVILLEDFGGESIERWMRERSEFRPMPLSTFLRLAIDLTHILGKIHAADIIHKDINPGNIVLNLDTGVVKIIDFGIATQFNRTNPTFKSPHVLEGTLAYLSPEQTGRMNRVLDYRTDFYSLGITFYELLTGHLPFSTTDILELVHCHIAKPPIPLHEMNAAIPKPISDIVLKLMAKNAEDRYQSAWGIKADLERCVHQLAETGQIDGIELGLQDIWNQFHIPQKLYGREAEIGALLAAFDRVAGMGNVDEACRPEEGIEDYQFKVEMMLVSGYAGIGKSALVQELYKPITAKRGYFISGKFDQFGRNIPYSAIAHALQKLVQQLLGEPAERVQQWRSRLLKALGTNGQIISDVIPEIELIIGQQQPVPEVGATEAQNRFNRVFQQFIRAFCSKEHPLVIFLDDLQWVDSATLKLIELMMTDAETQYLFLIGAYRDNEVNPLHPLMMTLEGLRKERVIIGQITLAPLGLKVIAQLIADTLQSDISTVSPLAELVLRKTGGNPFFASEFLKTLYTENLLNFDFEHLCWRWNITQIEGENITDNVVELMLGKLKKLPTATQQVLQLAACVGANFDLSTLSIICESSPKKIFSKLVTAVQSGLIVPISELDKQLLVQDYKFLHDRVQQAAHALIDESQKQVVHLQIGRNLLEKTLPAQLSERLFEIVDHLNHGIELVTDQTERNEIAQLNLVAAQKAKAAIAYSVAKKYLATGRAWLVASSWQTNYDLTLDLYSETTEVAFLCGDFVEVESWMAIVLQKAKTVLDTVKVYEIKIQTYIAQEQLLEAINTGLQVLPQLGISFSKTPSQSDIQCELNAIASLFKEKQSKDLVHSPKIAEPDKLAAMRILSKITLPAHLAAPDMLPLFASKQVSLSIQYSNALVSPFVYALYGFIICRTIKDIESGYEFGQLALRQLSRPDTQALKAKTLLSVNIFIIHWKKHFRETLQPLLEGYQSGLETGDSEFAAYCAEVYCLQCVFVGKELVELEREIRMYSEAICQLKQEAALTWNQMHHQVVLNLMGRSVNPICLVGEAYNQENRLRQHKAENNGTSIFFVHSYQLFLCYLFYEYSQAVENSILAAEYVSYLSSTPPVPVYYFYSSLARLATYLESNTQAQEKIFEEVAVNQEKMQQWAYYAPMNHLHKYHLVEAEKAQVLGQWFEAEEFYEQAIQGAKDNDYLQEEALAYELAAKFYLIRGREKIAQTYMKEARYCYERWGATAKVKDLETRYPQLLPQSSGVDWQVSHTTSGTTSSRSNSAFDLAAVMKASQAISSEIELDQLLRSLMQILIENAGAQTGFLILENSGEWVIEASGELSNDDNIHVTQVLRSLPTANHLPESILQYVIRTHESVILNDATREGNFINEPYIQHHQTQSILCMPLLNQGKLVGLLYIENQLATGAFTPERSQVLNLLSTQAAIAIKNAKLYSKLRTSESLMTQFLEAVQVGIGVLDATGRPYYVNQRGIQLLGKGVDPSATPEDLAEIYQVYLAGTEQNYPTEEMPVVRALSGEHTRIDDMEIHQNDKIIPVEAWGTPIFDEVGNVAYAITAFQDITERKQTEQLLANYNRTLEQQVSERTAALQESEAALRDQEKELRLITDALPVCIFYTDSNQRYRFVNHTCEVWLRYSRDEILGKHNREILGEEAYQVVEPYIKQALEGQITTYEVALSYSSGKKHISAIYIPDFDRNAQVRGYYGLITDISEQRNAALHERKRAEEASILEERNRMAREIHDTLAQSFTGILVQIGAATQVIEDDLEATQAHLEIIDELARIGLAEARRSVTALRPQLLEEGDLHSALHRLVTQMRAAADTALIYKITGTSFPLPAEVENNLLRIGQEALTNAIKYANASKIRVELVYEAAQCILCVKDDGLGFGVGSIPSADGFGLLGMSERAERIGAQLTIGSQPGQGTEIIVVVNREGES</sequence>
<dbReference type="Gene3D" id="3.40.50.300">
    <property type="entry name" value="P-loop containing nucleotide triphosphate hydrolases"/>
    <property type="match status" value="1"/>
</dbReference>
<keyword evidence="1" id="KW-0418">Kinase</keyword>
<gene>
    <name evidence="7" type="ordered locus">Anacy_1154</name>
</gene>
<dbReference type="Pfam" id="PF08448">
    <property type="entry name" value="PAS_4"/>
    <property type="match status" value="2"/>
</dbReference>
<dbReference type="GO" id="GO:0005524">
    <property type="term" value="F:ATP binding"/>
    <property type="evidence" value="ECO:0007669"/>
    <property type="project" value="InterPro"/>
</dbReference>
<dbReference type="PANTHER" id="PTHR43642:SF1">
    <property type="entry name" value="HYBRID SIGNAL TRANSDUCTION HISTIDINE KINASE G"/>
    <property type="match status" value="1"/>
</dbReference>
<dbReference type="InterPro" id="IPR000700">
    <property type="entry name" value="PAS-assoc_C"/>
</dbReference>
<dbReference type="PANTHER" id="PTHR43642">
    <property type="entry name" value="HYBRID SIGNAL TRANSDUCTION HISTIDINE KINASE G"/>
    <property type="match status" value="1"/>
</dbReference>
<dbReference type="HOGENOM" id="CLU_000445_34_1_3"/>
<dbReference type="InterPro" id="IPR035965">
    <property type="entry name" value="PAS-like_dom_sf"/>
</dbReference>
<feature type="domain" description="Histidine kinase" evidence="4">
    <location>
        <begin position="1806"/>
        <end position="1994"/>
    </location>
</feature>
<feature type="domain" description="PAC" evidence="6">
    <location>
        <begin position="1584"/>
        <end position="1636"/>
    </location>
</feature>
<keyword evidence="2" id="KW-0175">Coiled coil</keyword>
<dbReference type="InterPro" id="IPR003018">
    <property type="entry name" value="GAF"/>
</dbReference>
<dbReference type="eggNOG" id="COG4585">
    <property type="taxonomic scope" value="Bacteria"/>
</dbReference>
<dbReference type="InterPro" id="IPR041664">
    <property type="entry name" value="AAA_16"/>
</dbReference>
<dbReference type="SMART" id="SM00387">
    <property type="entry name" value="HATPase_c"/>
    <property type="match status" value="1"/>
</dbReference>
<evidence type="ECO:0000256" key="1">
    <source>
        <dbReference type="ARBA" id="ARBA00022777"/>
    </source>
</evidence>
<dbReference type="SUPFAM" id="SSF52540">
    <property type="entry name" value="P-loop containing nucleoside triphosphate hydrolases"/>
    <property type="match status" value="1"/>
</dbReference>
<dbReference type="Gene3D" id="3.30.450.20">
    <property type="entry name" value="PAS domain"/>
    <property type="match status" value="2"/>
</dbReference>
<dbReference type="RefSeq" id="WP_015213364.1">
    <property type="nucleotide sequence ID" value="NC_019771.1"/>
</dbReference>
<dbReference type="InterPro" id="IPR000014">
    <property type="entry name" value="PAS"/>
</dbReference>
<dbReference type="SMART" id="SM00065">
    <property type="entry name" value="GAF"/>
    <property type="match status" value="1"/>
</dbReference>
<feature type="domain" description="PAS" evidence="5">
    <location>
        <begin position="1662"/>
        <end position="1732"/>
    </location>
</feature>
<reference evidence="8" key="1">
    <citation type="journal article" date="2013" name="Proc. Natl. Acad. Sci. U.S.A.">
        <title>Improving the coverage of the cyanobacterial phylum using diversity-driven genome sequencing.</title>
        <authorList>
            <person name="Shih P.M."/>
            <person name="Wu D."/>
            <person name="Latifi A."/>
            <person name="Axen S.D."/>
            <person name="Fewer D.P."/>
            <person name="Talla E."/>
            <person name="Calteau A."/>
            <person name="Cai F."/>
            <person name="Tandeau de Marsac N."/>
            <person name="Rippka R."/>
            <person name="Herdman M."/>
            <person name="Sivonen K."/>
            <person name="Coursin T."/>
            <person name="Laurent T."/>
            <person name="Goodwin L."/>
            <person name="Nolan M."/>
            <person name="Davenport K.W."/>
            <person name="Han C.S."/>
            <person name="Rubin E.M."/>
            <person name="Eisen J.A."/>
            <person name="Woyke T."/>
            <person name="Gugger M."/>
            <person name="Kerfeld C.A."/>
        </authorList>
    </citation>
    <scope>NUCLEOTIDE SEQUENCE [LARGE SCALE GENOMIC DNA]</scope>
    <source>
        <strain evidence="8">ATCC 27899 / PCC 7122</strain>
    </source>
</reference>
<dbReference type="InterPro" id="IPR013656">
    <property type="entry name" value="PAS_4"/>
</dbReference>
<evidence type="ECO:0000256" key="2">
    <source>
        <dbReference type="SAM" id="Coils"/>
    </source>
</evidence>
<dbReference type="InterPro" id="IPR029016">
    <property type="entry name" value="GAF-like_dom_sf"/>
</dbReference>
<dbReference type="InterPro" id="IPR003594">
    <property type="entry name" value="HATPase_dom"/>
</dbReference>
<dbReference type="PROSITE" id="PS50109">
    <property type="entry name" value="HIS_KIN"/>
    <property type="match status" value="1"/>
</dbReference>
<dbReference type="InterPro" id="IPR011712">
    <property type="entry name" value="Sig_transdc_His_kin_sub3_dim/P"/>
</dbReference>
<dbReference type="PROSITE" id="PS50011">
    <property type="entry name" value="PROTEIN_KINASE_DOM"/>
    <property type="match status" value="1"/>
</dbReference>
<evidence type="ECO:0000259" key="4">
    <source>
        <dbReference type="PROSITE" id="PS50109"/>
    </source>
</evidence>
<name>K9ZDR3_ANACC</name>
<dbReference type="NCBIfam" id="TIGR00229">
    <property type="entry name" value="sensory_box"/>
    <property type="match status" value="2"/>
</dbReference>
<dbReference type="eggNOG" id="COG3899">
    <property type="taxonomic scope" value="Bacteria"/>
</dbReference>
<proteinExistence type="predicted"/>
<dbReference type="Gene3D" id="3.30.450.40">
    <property type="match status" value="1"/>
</dbReference>
<dbReference type="CDD" id="cd14014">
    <property type="entry name" value="STKc_PknB_like"/>
    <property type="match status" value="1"/>
</dbReference>
<dbReference type="Pfam" id="PF13191">
    <property type="entry name" value="AAA_16"/>
    <property type="match status" value="1"/>
</dbReference>
<evidence type="ECO:0000313" key="7">
    <source>
        <dbReference type="EMBL" id="AFZ56712.1"/>
    </source>
</evidence>
<evidence type="ECO:0000259" key="5">
    <source>
        <dbReference type="PROSITE" id="PS50112"/>
    </source>
</evidence>
<dbReference type="SUPFAM" id="SSF55781">
    <property type="entry name" value="GAF domain-like"/>
    <property type="match status" value="1"/>
</dbReference>
<dbReference type="CDD" id="cd00130">
    <property type="entry name" value="PAS"/>
    <property type="match status" value="1"/>
</dbReference>
<dbReference type="Gene3D" id="3.30.565.10">
    <property type="entry name" value="Histidine kinase-like ATPase, C-terminal domain"/>
    <property type="match status" value="1"/>
</dbReference>
<dbReference type="InterPro" id="IPR000719">
    <property type="entry name" value="Prot_kinase_dom"/>
</dbReference>
<feature type="domain" description="PAS" evidence="5">
    <location>
        <begin position="1505"/>
        <end position="1541"/>
    </location>
</feature>
<dbReference type="InterPro" id="IPR027417">
    <property type="entry name" value="P-loop_NTPase"/>
</dbReference>
<dbReference type="Pfam" id="PF01590">
    <property type="entry name" value="GAF"/>
    <property type="match status" value="1"/>
</dbReference>
<dbReference type="OrthoDB" id="573511at2"/>
<dbReference type="Pfam" id="PF07730">
    <property type="entry name" value="HisKA_3"/>
    <property type="match status" value="1"/>
</dbReference>
<dbReference type="SMART" id="SM00091">
    <property type="entry name" value="PAS"/>
    <property type="match status" value="2"/>
</dbReference>
<protein>
    <submittedName>
        <fullName evidence="7">Multi-sensor signal transduction multi-kinase</fullName>
    </submittedName>
</protein>
<dbReference type="Gene3D" id="1.10.510.10">
    <property type="entry name" value="Transferase(Phosphotransferase) domain 1"/>
    <property type="match status" value="1"/>
</dbReference>
<dbReference type="PROSITE" id="PS50113">
    <property type="entry name" value="PAC"/>
    <property type="match status" value="1"/>
</dbReference>
<dbReference type="Pfam" id="PF00069">
    <property type="entry name" value="Pkinase"/>
    <property type="match status" value="1"/>
</dbReference>
<dbReference type="Proteomes" id="UP000010474">
    <property type="component" value="Chromosome"/>
</dbReference>
<organism evidence="7 8">
    <name type="scientific">Anabaena cylindrica (strain ATCC 27899 / PCC 7122)</name>
    <dbReference type="NCBI Taxonomy" id="272123"/>
    <lineage>
        <taxon>Bacteria</taxon>
        <taxon>Bacillati</taxon>
        <taxon>Cyanobacteriota</taxon>
        <taxon>Cyanophyceae</taxon>
        <taxon>Nostocales</taxon>
        <taxon>Nostocaceae</taxon>
        <taxon>Anabaena</taxon>
    </lineage>
</organism>
<dbReference type="GO" id="GO:0000155">
    <property type="term" value="F:phosphorelay sensor kinase activity"/>
    <property type="evidence" value="ECO:0007669"/>
    <property type="project" value="InterPro"/>
</dbReference>
<dbReference type="InterPro" id="IPR011009">
    <property type="entry name" value="Kinase-like_dom_sf"/>
</dbReference>
<dbReference type="KEGG" id="acy:Anacy_1154"/>
<evidence type="ECO:0000259" key="6">
    <source>
        <dbReference type="PROSITE" id="PS50113"/>
    </source>
</evidence>
<dbReference type="PROSITE" id="PS50112">
    <property type="entry name" value="PAS"/>
    <property type="match status" value="2"/>
</dbReference>
<dbReference type="EMBL" id="CP003659">
    <property type="protein sequence ID" value="AFZ56712.1"/>
    <property type="molecule type" value="Genomic_DNA"/>
</dbReference>
<accession>K9ZDR3</accession>
<dbReference type="FunFam" id="1.20.5.1930:FF:000005">
    <property type="entry name" value="Two-component sensor histidine kinase"/>
    <property type="match status" value="1"/>
</dbReference>
<feature type="domain" description="Protein kinase" evidence="3">
    <location>
        <begin position="7"/>
        <end position="278"/>
    </location>
</feature>
<dbReference type="GO" id="GO:0046983">
    <property type="term" value="F:protein dimerization activity"/>
    <property type="evidence" value="ECO:0007669"/>
    <property type="project" value="InterPro"/>
</dbReference>
<dbReference type="SUPFAM" id="SSF56112">
    <property type="entry name" value="Protein kinase-like (PK-like)"/>
    <property type="match status" value="1"/>
</dbReference>
<dbReference type="GO" id="GO:0016020">
    <property type="term" value="C:membrane"/>
    <property type="evidence" value="ECO:0007669"/>
    <property type="project" value="InterPro"/>
</dbReference>
<feature type="coiled-coil region" evidence="2">
    <location>
        <begin position="1627"/>
        <end position="1672"/>
    </location>
</feature>
<dbReference type="InterPro" id="IPR036890">
    <property type="entry name" value="HATPase_C_sf"/>
</dbReference>
<dbReference type="CDD" id="cd16917">
    <property type="entry name" value="HATPase_UhpB-NarQ-NarX-like"/>
    <property type="match status" value="1"/>
</dbReference>
<evidence type="ECO:0000259" key="3">
    <source>
        <dbReference type="PROSITE" id="PS50011"/>
    </source>
</evidence>
<dbReference type="Gene3D" id="1.20.5.1930">
    <property type="match status" value="1"/>
</dbReference>
<dbReference type="STRING" id="272123.Anacy_1154"/>
<dbReference type="SUPFAM" id="SSF55874">
    <property type="entry name" value="ATPase domain of HSP90 chaperone/DNA topoisomerase II/histidine kinase"/>
    <property type="match status" value="1"/>
</dbReference>
<evidence type="ECO:0000313" key="8">
    <source>
        <dbReference type="Proteomes" id="UP000010474"/>
    </source>
</evidence>
<dbReference type="InterPro" id="IPR005467">
    <property type="entry name" value="His_kinase_dom"/>
</dbReference>
<dbReference type="eggNOG" id="COG2203">
    <property type="taxonomic scope" value="Bacteria"/>
</dbReference>
<dbReference type="InterPro" id="IPR053159">
    <property type="entry name" value="Hybrid_Histidine_Kinase"/>
</dbReference>
<keyword evidence="8" id="KW-1185">Reference proteome</keyword>